<reference evidence="2 3" key="1">
    <citation type="journal article" date="2011" name="Proc. Natl. Acad. Sci. U.S.A.">
        <title>Evolutionary erosion of yeast sex chromosomes by mating-type switching accidents.</title>
        <authorList>
            <person name="Gordon J.L."/>
            <person name="Armisen D."/>
            <person name="Proux-Wera E."/>
            <person name="Oheigeartaigh S.S."/>
            <person name="Byrne K.P."/>
            <person name="Wolfe K.H."/>
        </authorList>
    </citation>
    <scope>NUCLEOTIDE SEQUENCE [LARGE SCALE GENOMIC DNA]</scope>
    <source>
        <strain evidence="3">ATCC MYA-139 / BCRC 22969 / CBS 8797 / CCRC 22969 / KCTC 17520 / NBRC 10181 / NCYC 3082</strain>
    </source>
</reference>
<protein>
    <recommendedName>
        <fullName evidence="4">Meiotic sister chromatid recombination protein 1</fullName>
    </recommendedName>
</protein>
<dbReference type="GeneID" id="34527137"/>
<proteinExistence type="predicted"/>
<evidence type="ECO:0000313" key="2">
    <source>
        <dbReference type="EMBL" id="CCK71414.1"/>
    </source>
</evidence>
<organism evidence="2 3">
    <name type="scientific">Huiozyma naganishii (strain ATCC MYA-139 / BCRC 22969 / CBS 8797 / KCTC 17520 / NBRC 10181 / NCYC 3082 / Yp74L-3)</name>
    <name type="common">Yeast</name>
    <name type="synonym">Kazachstania naganishii</name>
    <dbReference type="NCBI Taxonomy" id="1071383"/>
    <lineage>
        <taxon>Eukaryota</taxon>
        <taxon>Fungi</taxon>
        <taxon>Dikarya</taxon>
        <taxon>Ascomycota</taxon>
        <taxon>Saccharomycotina</taxon>
        <taxon>Saccharomycetes</taxon>
        <taxon>Saccharomycetales</taxon>
        <taxon>Saccharomycetaceae</taxon>
        <taxon>Huiozyma</taxon>
    </lineage>
</organism>
<dbReference type="AlphaFoldDB" id="J7S887"/>
<dbReference type="KEGG" id="kng:KNAG_0G03570"/>
<dbReference type="Proteomes" id="UP000006310">
    <property type="component" value="Chromosome 7"/>
</dbReference>
<dbReference type="GO" id="GO:0007131">
    <property type="term" value="P:reciprocal meiotic recombination"/>
    <property type="evidence" value="ECO:0007669"/>
    <property type="project" value="EnsemblFungi"/>
</dbReference>
<dbReference type="eggNOG" id="ENOG502RNIV">
    <property type="taxonomic scope" value="Eukaryota"/>
</dbReference>
<dbReference type="InterPro" id="IPR018803">
    <property type="entry name" value="Ish1/Msc1-like"/>
</dbReference>
<dbReference type="EMBL" id="HE978320">
    <property type="protein sequence ID" value="CCK71414.1"/>
    <property type="molecule type" value="Genomic_DNA"/>
</dbReference>
<accession>J7S887</accession>
<dbReference type="STRING" id="1071383.J7S887"/>
<evidence type="ECO:0000313" key="3">
    <source>
        <dbReference type="Proteomes" id="UP000006310"/>
    </source>
</evidence>
<keyword evidence="1" id="KW-0732">Signal</keyword>
<dbReference type="OMA" id="WTFDTWN"/>
<sequence>MKLFSVLAGGAVLAQVCVAKQSVFSFENWSQKDLTDYLQDHADNLKDIGSMSLDELKKDALQMWEKNAQPKPWWQVWKSDEWSFPWTSAGGGSNPVSSWLFETWSKDELRDMLDSNGIKASATESKDQLLNAVRENFDKIASKMKISGLYPSNNFFDKWTAADLKQWLDKFKVPYDAKIADKRDELLHTVKQNIYQMSSFLEQERLNLLKSIDLTGKQLYDKAGELKSDVFDEWSNADIEKWLQSHEVPIKDRLVSSHEYMVDLANEHKDLLKDDINWYLSVSKRKVSPFLEKTPEYASYMWDTSKQYMGDLLEKTKETKGQVDDVINDTFLVGIESWPKDRLKKFLDYRGIKYSYFATKKELADLAVAYRNKPLKDLKHYMKSGLDTMGEAKDWAMEKRDEFMDSEVYDNMANHLKNLNENAGNMKDDLANRLSDAFSNWSADDLKAYLNQFGVQSDSYSKEDLVNLAKDNTQWFFGVPTKQPVYKKIANTIQDYAKRGLMMIFNR</sequence>
<evidence type="ECO:0000256" key="1">
    <source>
        <dbReference type="SAM" id="SignalP"/>
    </source>
</evidence>
<gene>
    <name evidence="2" type="primary">KNAG0G03570</name>
    <name evidence="2" type="ordered locus">KNAG_0G03570</name>
</gene>
<name>J7S887_HUIN7</name>
<dbReference type="OrthoDB" id="2527403at2759"/>
<reference evidence="3" key="2">
    <citation type="submission" date="2012-08" db="EMBL/GenBank/DDBJ databases">
        <title>Genome sequence of Kazachstania naganishii.</title>
        <authorList>
            <person name="Gordon J.L."/>
            <person name="Armisen D."/>
            <person name="Proux-Wera E."/>
            <person name="OhEigeartaigh S.S."/>
            <person name="Byrne K.P."/>
            <person name="Wolfe K.H."/>
        </authorList>
    </citation>
    <scope>NUCLEOTIDE SEQUENCE [LARGE SCALE GENOMIC DNA]</scope>
    <source>
        <strain evidence="3">ATCC MYA-139 / BCRC 22969 / CBS 8797 / CCRC 22969 / KCTC 17520 / NBRC 10181 / NCYC 3082</strain>
    </source>
</reference>
<dbReference type="GO" id="GO:0005635">
    <property type="term" value="C:nuclear envelope"/>
    <property type="evidence" value="ECO:0007669"/>
    <property type="project" value="EnsemblFungi"/>
</dbReference>
<dbReference type="RefSeq" id="XP_022465659.1">
    <property type="nucleotide sequence ID" value="XM_022609244.1"/>
</dbReference>
<dbReference type="Pfam" id="PF10281">
    <property type="entry name" value="Ish1"/>
    <property type="match status" value="3"/>
</dbReference>
<feature type="signal peptide" evidence="1">
    <location>
        <begin position="1"/>
        <end position="19"/>
    </location>
</feature>
<dbReference type="GO" id="GO:1990166">
    <property type="term" value="P:protein localization to site of double-strand break"/>
    <property type="evidence" value="ECO:0007669"/>
    <property type="project" value="EnsemblFungi"/>
</dbReference>
<evidence type="ECO:0008006" key="4">
    <source>
        <dbReference type="Google" id="ProtNLM"/>
    </source>
</evidence>
<feature type="chain" id="PRO_5003797511" description="Meiotic sister chromatid recombination protein 1" evidence="1">
    <location>
        <begin position="20"/>
        <end position="507"/>
    </location>
</feature>
<keyword evidence="3" id="KW-1185">Reference proteome</keyword>
<dbReference type="GO" id="GO:0005739">
    <property type="term" value="C:mitochondrion"/>
    <property type="evidence" value="ECO:0007669"/>
    <property type="project" value="EnsemblFungi"/>
</dbReference>
<dbReference type="HOGENOM" id="CLU_028751_0_0_1"/>